<dbReference type="RefSeq" id="WP_233903177.1">
    <property type="nucleotide sequence ID" value="NZ_CP036264.1"/>
</dbReference>
<dbReference type="EMBL" id="CP036264">
    <property type="protein sequence ID" value="QEG02690.1"/>
    <property type="molecule type" value="Genomic_DNA"/>
</dbReference>
<protein>
    <recommendedName>
        <fullName evidence="5">Squalene cyclase C-terminal domain-containing protein</fullName>
    </recommendedName>
</protein>
<evidence type="ECO:0000256" key="2">
    <source>
        <dbReference type="SAM" id="Phobius"/>
    </source>
</evidence>
<feature type="region of interest" description="Disordered" evidence="1">
    <location>
        <begin position="1"/>
        <end position="34"/>
    </location>
</feature>
<reference evidence="3 4" key="1">
    <citation type="submission" date="2019-02" db="EMBL/GenBank/DDBJ databases">
        <title>Planctomycetal bacteria perform biofilm scaping via a novel small molecule.</title>
        <authorList>
            <person name="Jeske O."/>
            <person name="Boedeker C."/>
            <person name="Wiegand S."/>
            <person name="Breitling P."/>
            <person name="Kallscheuer N."/>
            <person name="Jogler M."/>
            <person name="Rohde M."/>
            <person name="Petersen J."/>
            <person name="Medema M.H."/>
            <person name="Surup F."/>
            <person name="Jogler C."/>
        </authorList>
    </citation>
    <scope>NUCLEOTIDE SEQUENCE [LARGE SCALE GENOMIC DNA]</scope>
    <source>
        <strain evidence="3 4">Mal15</strain>
    </source>
</reference>
<organism evidence="3 4">
    <name type="scientific">Stieleria maiorica</name>
    <dbReference type="NCBI Taxonomy" id="2795974"/>
    <lineage>
        <taxon>Bacteria</taxon>
        <taxon>Pseudomonadati</taxon>
        <taxon>Planctomycetota</taxon>
        <taxon>Planctomycetia</taxon>
        <taxon>Pirellulales</taxon>
        <taxon>Pirellulaceae</taxon>
        <taxon>Stieleria</taxon>
    </lineage>
</organism>
<keyword evidence="2" id="KW-0812">Transmembrane</keyword>
<evidence type="ECO:0000256" key="1">
    <source>
        <dbReference type="SAM" id="MobiDB-lite"/>
    </source>
</evidence>
<dbReference type="SUPFAM" id="SSF48239">
    <property type="entry name" value="Terpenoid cyclases/Protein prenyltransferases"/>
    <property type="match status" value="2"/>
</dbReference>
<keyword evidence="2" id="KW-0472">Membrane</keyword>
<dbReference type="CDD" id="cd00688">
    <property type="entry name" value="ISOPREN_C2_like"/>
    <property type="match status" value="1"/>
</dbReference>
<dbReference type="InterPro" id="IPR008930">
    <property type="entry name" value="Terpenoid_cyclase/PrenylTrfase"/>
</dbReference>
<proteinExistence type="predicted"/>
<dbReference type="Proteomes" id="UP000321353">
    <property type="component" value="Chromosome"/>
</dbReference>
<evidence type="ECO:0000313" key="4">
    <source>
        <dbReference type="Proteomes" id="UP000321353"/>
    </source>
</evidence>
<accession>A0A5B9MQJ0</accession>
<dbReference type="Gene3D" id="1.50.10.20">
    <property type="match status" value="1"/>
</dbReference>
<feature type="transmembrane region" description="Helical" evidence="2">
    <location>
        <begin position="68"/>
        <end position="89"/>
    </location>
</feature>
<evidence type="ECO:0008006" key="5">
    <source>
        <dbReference type="Google" id="ProtNLM"/>
    </source>
</evidence>
<dbReference type="KEGG" id="smam:Mal15_68110"/>
<keyword evidence="2" id="KW-1133">Transmembrane helix</keyword>
<name>A0A5B9MQJ0_9BACT</name>
<keyword evidence="4" id="KW-1185">Reference proteome</keyword>
<dbReference type="AlphaFoldDB" id="A0A5B9MQJ0"/>
<gene>
    <name evidence="3" type="ORF">Mal15_68110</name>
</gene>
<sequence length="550" mass="59342">MSTAANSDKALGPDEALDGAESQVPMNDDLETNEIGVTETVAAEQGEGDDDEPVGTGHRFLVFQAMPAWLVSTLVHALILLILGLVSIADPIQIVNVLTASSSGDDGPEIEELSIEEFDPGEIEEAEEMTEEVEITDPVEMVEPVAMEVPTLDIAAVPLDMSDFAADMAPAATTLQSMASMSMKPMGSRSSEMKEKLLRKYGGTDSSEAAVTEALKWFSRHQIRSGPTAGAWTFQHELVCRGACGNGCTQPNRAKQLNAATSLALLPFMGAGQTHLKGEFKDVVMGGLRFLVQNGKPGKEQGLPYIDYTGGGNMYDHGLAAITLCEAYAMTGDPDLAGPAQAALNYIALAQCRDGGWRYQKQDSSGGDTSVVGWQVMALKSGHMGHLMIPPNVIQGSTLFLDRVSSDGGSIYGYNKPSTTPRPATTAVGLLCRMYTGWDKNHPGIQKGVGHLAKIGVKKPDLYYNYYAAQVLRHHGGKEWDKFNAELRDWLVETQDQSKGAKGSWYFNGAPHMSEAGRLCLTSFATMILEVYYRHMPLYAEAAAEEEFPL</sequence>
<evidence type="ECO:0000313" key="3">
    <source>
        <dbReference type="EMBL" id="QEG02690.1"/>
    </source>
</evidence>